<evidence type="ECO:0000259" key="2">
    <source>
        <dbReference type="PROSITE" id="PS50035"/>
    </source>
</evidence>
<feature type="domain" description="HD-GYP" evidence="4">
    <location>
        <begin position="128"/>
        <end position="325"/>
    </location>
</feature>
<dbReference type="PANTHER" id="PTHR45228:SF5">
    <property type="entry name" value="CYCLIC DI-GMP PHOSPHODIESTERASE VC_1348-RELATED"/>
    <property type="match status" value="1"/>
</dbReference>
<dbReference type="Proteomes" id="UP000295247">
    <property type="component" value="Unassembled WGS sequence"/>
</dbReference>
<comment type="caution">
    <text evidence="5">The sequence shown here is derived from an EMBL/GenBank/DDBJ whole genome shotgun (WGS) entry which is preliminary data.</text>
</comment>
<dbReference type="GO" id="GO:0008081">
    <property type="term" value="F:phosphoric diester hydrolase activity"/>
    <property type="evidence" value="ECO:0007669"/>
    <property type="project" value="UniProtKB-ARBA"/>
</dbReference>
<dbReference type="AlphaFoldDB" id="A0A4R4A6W8"/>
<evidence type="ECO:0000256" key="1">
    <source>
        <dbReference type="PROSITE-ProRule" id="PRU00169"/>
    </source>
</evidence>
<dbReference type="Pfam" id="PF13487">
    <property type="entry name" value="HD_5"/>
    <property type="match status" value="1"/>
</dbReference>
<reference evidence="5 6" key="1">
    <citation type="submission" date="2019-03" db="EMBL/GenBank/DDBJ databases">
        <title>Genomic Encyclopedia of Type Strains, Phase IV (KMG-IV): sequencing the most valuable type-strain genomes for metagenomic binning, comparative biology and taxonomic classification.</title>
        <authorList>
            <person name="Goeker M."/>
        </authorList>
    </citation>
    <scope>NUCLEOTIDE SEQUENCE [LARGE SCALE GENOMIC DNA]</scope>
    <source>
        <strain evidence="5 6">DSM 203</strain>
    </source>
</reference>
<dbReference type="GO" id="GO:0000160">
    <property type="term" value="P:phosphorelay signal transduction system"/>
    <property type="evidence" value="ECO:0007669"/>
    <property type="project" value="InterPro"/>
</dbReference>
<evidence type="ECO:0000313" key="5">
    <source>
        <dbReference type="EMBL" id="TCW34199.1"/>
    </source>
</evidence>
<dbReference type="PROSITE" id="PS51832">
    <property type="entry name" value="HD_GYP"/>
    <property type="match status" value="1"/>
</dbReference>
<dbReference type="InterPro" id="IPR011006">
    <property type="entry name" value="CheY-like_superfamily"/>
</dbReference>
<dbReference type="GO" id="GO:0006793">
    <property type="term" value="P:phosphorus metabolic process"/>
    <property type="evidence" value="ECO:0007669"/>
    <property type="project" value="UniProtKB-ARBA"/>
</dbReference>
<dbReference type="Pfam" id="PF00072">
    <property type="entry name" value="Response_reg"/>
    <property type="match status" value="1"/>
</dbReference>
<keyword evidence="1" id="KW-0597">Phosphoprotein</keyword>
<dbReference type="SMART" id="SM00471">
    <property type="entry name" value="HDc"/>
    <property type="match status" value="1"/>
</dbReference>
<feature type="modified residue" description="4-aspartylphosphate" evidence="1">
    <location>
        <position position="53"/>
    </location>
</feature>
<organism evidence="5 6">
    <name type="scientific">Marichromatium gracile</name>
    <name type="common">Chromatium gracile</name>
    <dbReference type="NCBI Taxonomy" id="1048"/>
    <lineage>
        <taxon>Bacteria</taxon>
        <taxon>Pseudomonadati</taxon>
        <taxon>Pseudomonadota</taxon>
        <taxon>Gammaproteobacteria</taxon>
        <taxon>Chromatiales</taxon>
        <taxon>Chromatiaceae</taxon>
        <taxon>Marichromatium</taxon>
    </lineage>
</organism>
<gene>
    <name evidence="5" type="ORF">EDC29_11251</name>
</gene>
<protein>
    <submittedName>
        <fullName evidence="5">Putative two-component system response regulator</fullName>
    </submittedName>
</protein>
<dbReference type="InterPro" id="IPR037522">
    <property type="entry name" value="HD_GYP_dom"/>
</dbReference>
<dbReference type="SMART" id="SM00448">
    <property type="entry name" value="REC"/>
    <property type="match status" value="1"/>
</dbReference>
<dbReference type="InterPro" id="IPR001789">
    <property type="entry name" value="Sig_transdc_resp-reg_receiver"/>
</dbReference>
<name>A0A4R4A6W8_MARGR</name>
<accession>A0A4R4A6W8</accession>
<feature type="domain" description="Response regulatory" evidence="3">
    <location>
        <begin position="5"/>
        <end position="120"/>
    </location>
</feature>
<dbReference type="PROSITE" id="PS50110">
    <property type="entry name" value="RESPONSE_REGULATORY"/>
    <property type="match status" value="1"/>
</dbReference>
<dbReference type="Gene3D" id="1.10.3210.10">
    <property type="entry name" value="Hypothetical protein af1432"/>
    <property type="match status" value="1"/>
</dbReference>
<feature type="domain" description="PLD phosphodiesterase" evidence="2">
    <location>
        <begin position="1"/>
        <end position="19"/>
    </location>
</feature>
<dbReference type="InterPro" id="IPR052020">
    <property type="entry name" value="Cyclic_di-GMP/3'3'-cGAMP_PDE"/>
</dbReference>
<dbReference type="Gene3D" id="3.40.50.2300">
    <property type="match status" value="1"/>
</dbReference>
<dbReference type="PROSITE" id="PS50035">
    <property type="entry name" value="PLD"/>
    <property type="match status" value="1"/>
</dbReference>
<dbReference type="InterPro" id="IPR003607">
    <property type="entry name" value="HD/PDEase_dom"/>
</dbReference>
<evidence type="ECO:0000259" key="4">
    <source>
        <dbReference type="PROSITE" id="PS51832"/>
    </source>
</evidence>
<dbReference type="InterPro" id="IPR001736">
    <property type="entry name" value="PLipase_D/transphosphatidylase"/>
</dbReference>
<dbReference type="SUPFAM" id="SSF52172">
    <property type="entry name" value="CheY-like"/>
    <property type="match status" value="1"/>
</dbReference>
<sequence length="332" mass="36937">MQHGKLLVVDDEPSNLALIEQILGEDYNLVFARNGQEALAAVAKHAPVMLLLDVQMPDMDGYEVCRRLKASPGGDQIPVLFITSRSDEIDENEAFEAGGVDFITKPISPLVLRARVRTHLSLVRATDLERSQRDAIDMLARAGHFRDNDTGVHIWRMADYSALLAEAVGWSEESVALMKLAAPMHDTGKMGIPDAILQKPAKLDAAEWAVMKTHARIGHDILARSEARVFKLAAEIALYHHERWDGSGYPEGLAGTEIPQSARIVAVADVFDALSMRRPYKDPWPVERVVETLNTEAGHHFEPELITLFNASLERILEIKATWDAREPDELN</sequence>
<proteinExistence type="predicted"/>
<dbReference type="SUPFAM" id="SSF109604">
    <property type="entry name" value="HD-domain/PDEase-like"/>
    <property type="match status" value="1"/>
</dbReference>
<dbReference type="CDD" id="cd00077">
    <property type="entry name" value="HDc"/>
    <property type="match status" value="1"/>
</dbReference>
<evidence type="ECO:0000313" key="6">
    <source>
        <dbReference type="Proteomes" id="UP000295247"/>
    </source>
</evidence>
<evidence type="ECO:0000259" key="3">
    <source>
        <dbReference type="PROSITE" id="PS50110"/>
    </source>
</evidence>
<dbReference type="RefSeq" id="WP_123140703.1">
    <property type="nucleotide sequence ID" value="NZ_JAKEDQ010000011.1"/>
</dbReference>
<dbReference type="PANTHER" id="PTHR45228">
    <property type="entry name" value="CYCLIC DI-GMP PHOSPHODIESTERASE TM_0186-RELATED"/>
    <property type="match status" value="1"/>
</dbReference>
<dbReference type="EMBL" id="SMDC01000012">
    <property type="protein sequence ID" value="TCW34199.1"/>
    <property type="molecule type" value="Genomic_DNA"/>
</dbReference>